<accession>A0A0G1CAD6</accession>
<dbReference type="EMBL" id="LCDO01000023">
    <property type="protein sequence ID" value="KKS55641.1"/>
    <property type="molecule type" value="Genomic_DNA"/>
</dbReference>
<sequence>GFLKIEWAAGLRSECVELRRTLRAVLERSEQKSRKVYCSCKEVANGSLLPI</sequence>
<organism evidence="1 2">
    <name type="scientific">Candidatus Magasanikbacteria bacterium GW2011_GWA2_42_32</name>
    <dbReference type="NCBI Taxonomy" id="1619039"/>
    <lineage>
        <taxon>Bacteria</taxon>
        <taxon>Candidatus Magasanikiibacteriota</taxon>
    </lineage>
</organism>
<evidence type="ECO:0000313" key="1">
    <source>
        <dbReference type="EMBL" id="KKS55641.1"/>
    </source>
</evidence>
<feature type="non-terminal residue" evidence="1">
    <location>
        <position position="1"/>
    </location>
</feature>
<dbReference type="Proteomes" id="UP000034837">
    <property type="component" value="Unassembled WGS sequence"/>
</dbReference>
<name>A0A0G1CAD6_9BACT</name>
<dbReference type="AlphaFoldDB" id="A0A0G1CAD6"/>
<protein>
    <submittedName>
        <fullName evidence="1">Uncharacterized protein</fullName>
    </submittedName>
</protein>
<evidence type="ECO:0000313" key="2">
    <source>
        <dbReference type="Proteomes" id="UP000034837"/>
    </source>
</evidence>
<gene>
    <name evidence="1" type="ORF">UV20_C0023G0001</name>
</gene>
<comment type="caution">
    <text evidence="1">The sequence shown here is derived from an EMBL/GenBank/DDBJ whole genome shotgun (WGS) entry which is preliminary data.</text>
</comment>
<proteinExistence type="predicted"/>
<reference evidence="1 2" key="1">
    <citation type="journal article" date="2015" name="Nature">
        <title>rRNA introns, odd ribosomes, and small enigmatic genomes across a large radiation of phyla.</title>
        <authorList>
            <person name="Brown C.T."/>
            <person name="Hug L.A."/>
            <person name="Thomas B.C."/>
            <person name="Sharon I."/>
            <person name="Castelle C.J."/>
            <person name="Singh A."/>
            <person name="Wilkins M.J."/>
            <person name="Williams K.H."/>
            <person name="Banfield J.F."/>
        </authorList>
    </citation>
    <scope>NUCLEOTIDE SEQUENCE [LARGE SCALE GENOMIC DNA]</scope>
</reference>